<gene>
    <name evidence="1" type="ORF">SAMN00768000_0230</name>
</gene>
<reference evidence="2" key="1">
    <citation type="submission" date="2017-04" db="EMBL/GenBank/DDBJ databases">
        <authorList>
            <person name="Varghese N."/>
            <person name="Submissions S."/>
        </authorList>
    </citation>
    <scope>NUCLEOTIDE SEQUENCE [LARGE SCALE GENOMIC DNA]</scope>
    <source>
        <strain evidence="2">DSM 9293</strain>
    </source>
</reference>
<dbReference type="EMBL" id="FWWY01000001">
    <property type="protein sequence ID" value="SMC02021.1"/>
    <property type="molecule type" value="Genomic_DNA"/>
</dbReference>
<evidence type="ECO:0000313" key="1">
    <source>
        <dbReference type="EMBL" id="SMC02021.1"/>
    </source>
</evidence>
<sequence length="73" mass="7907">MIPCTPLDRMPPDLRYLGDIEGLGVWANAVGTRVVFRGPSGALYGLTLDPATDYGDLTELLAIFLRSPCGKRL</sequence>
<proteinExistence type="predicted"/>
<name>A0A1W1W6U3_SULTA</name>
<dbReference type="RefSeq" id="WP_084660750.1">
    <property type="nucleotide sequence ID" value="NZ_FWWY01000001.1"/>
</dbReference>
<dbReference type="Proteomes" id="UP000192660">
    <property type="component" value="Unassembled WGS sequence"/>
</dbReference>
<evidence type="ECO:0000313" key="2">
    <source>
        <dbReference type="Proteomes" id="UP000192660"/>
    </source>
</evidence>
<organism evidence="1 2">
    <name type="scientific">Sulfobacillus thermosulfidooxidans (strain DSM 9293 / VKM B-1269 / AT-1)</name>
    <dbReference type="NCBI Taxonomy" id="929705"/>
    <lineage>
        <taxon>Bacteria</taxon>
        <taxon>Bacillati</taxon>
        <taxon>Bacillota</taxon>
        <taxon>Clostridia</taxon>
        <taxon>Eubacteriales</taxon>
        <taxon>Clostridiales Family XVII. Incertae Sedis</taxon>
        <taxon>Sulfobacillus</taxon>
    </lineage>
</organism>
<dbReference type="AlphaFoldDB" id="A0A1W1W6U3"/>
<protein>
    <submittedName>
        <fullName evidence="1">Uncharacterized protein</fullName>
    </submittedName>
</protein>
<accession>A0A1W1W6U3</accession>
<keyword evidence="2" id="KW-1185">Reference proteome</keyword>